<reference evidence="7" key="1">
    <citation type="submission" date="2020-11" db="EMBL/GenBank/DDBJ databases">
        <authorList>
            <consortium name="DOE Joint Genome Institute"/>
            <person name="Ahrendt S."/>
            <person name="Riley R."/>
            <person name="Andreopoulos W."/>
            <person name="LaButti K."/>
            <person name="Pangilinan J."/>
            <person name="Ruiz-duenas F.J."/>
            <person name="Barrasa J.M."/>
            <person name="Sanchez-Garcia M."/>
            <person name="Camarero S."/>
            <person name="Miyauchi S."/>
            <person name="Serrano A."/>
            <person name="Linde D."/>
            <person name="Babiker R."/>
            <person name="Drula E."/>
            <person name="Ayuso-Fernandez I."/>
            <person name="Pacheco R."/>
            <person name="Padilla G."/>
            <person name="Ferreira P."/>
            <person name="Barriuso J."/>
            <person name="Kellner H."/>
            <person name="Castanera R."/>
            <person name="Alfaro M."/>
            <person name="Ramirez L."/>
            <person name="Pisabarro A.G."/>
            <person name="Kuo A."/>
            <person name="Tritt A."/>
            <person name="Lipzen A."/>
            <person name="He G."/>
            <person name="Yan M."/>
            <person name="Ng V."/>
            <person name="Cullen D."/>
            <person name="Martin F."/>
            <person name="Rosso M.-N."/>
            <person name="Henrissat B."/>
            <person name="Hibbett D."/>
            <person name="Martinez A.T."/>
            <person name="Grigoriev I.V."/>
        </authorList>
    </citation>
    <scope>NUCLEOTIDE SEQUENCE</scope>
    <source>
        <strain evidence="7">AH 44721</strain>
    </source>
</reference>
<evidence type="ECO:0000313" key="8">
    <source>
        <dbReference type="Proteomes" id="UP000724874"/>
    </source>
</evidence>
<keyword evidence="8" id="KW-1185">Reference proteome</keyword>
<comment type="caution">
    <text evidence="7">The sequence shown here is derived from an EMBL/GenBank/DDBJ whole genome shotgun (WGS) entry which is preliminary data.</text>
</comment>
<dbReference type="InterPro" id="IPR002523">
    <property type="entry name" value="MgTranspt_CorA/ZnTranspt_ZntB"/>
</dbReference>
<organism evidence="7 8">
    <name type="scientific">Gymnopilus junonius</name>
    <name type="common">Spectacular rustgill mushroom</name>
    <name type="synonym">Gymnopilus spectabilis subsp. junonius</name>
    <dbReference type="NCBI Taxonomy" id="109634"/>
    <lineage>
        <taxon>Eukaryota</taxon>
        <taxon>Fungi</taxon>
        <taxon>Dikarya</taxon>
        <taxon>Basidiomycota</taxon>
        <taxon>Agaricomycotina</taxon>
        <taxon>Agaricomycetes</taxon>
        <taxon>Agaricomycetidae</taxon>
        <taxon>Agaricales</taxon>
        <taxon>Agaricineae</taxon>
        <taxon>Hymenogastraceae</taxon>
        <taxon>Gymnopilus</taxon>
    </lineage>
</organism>
<evidence type="ECO:0000256" key="1">
    <source>
        <dbReference type="ARBA" id="ARBA00004651"/>
    </source>
</evidence>
<protein>
    <submittedName>
        <fullName evidence="7">Uncharacterized protein</fullName>
    </submittedName>
</protein>
<dbReference type="EMBL" id="JADNYJ010000012">
    <property type="protein sequence ID" value="KAF8908206.1"/>
    <property type="molecule type" value="Genomic_DNA"/>
</dbReference>
<dbReference type="PANTHER" id="PTHR46494:SF1">
    <property type="entry name" value="CORA FAMILY METAL ION TRANSPORTER (EUROFUNG)"/>
    <property type="match status" value="1"/>
</dbReference>
<dbReference type="Gene3D" id="1.20.58.340">
    <property type="entry name" value="Magnesium transport protein CorA, transmembrane region"/>
    <property type="match status" value="1"/>
</dbReference>
<dbReference type="GO" id="GO:0015087">
    <property type="term" value="F:cobalt ion transmembrane transporter activity"/>
    <property type="evidence" value="ECO:0007669"/>
    <property type="project" value="TreeGrafter"/>
</dbReference>
<dbReference type="InterPro" id="IPR045863">
    <property type="entry name" value="CorA_TM1_TM2"/>
</dbReference>
<keyword evidence="4 6" id="KW-0472">Membrane</keyword>
<keyword evidence="3 6" id="KW-1133">Transmembrane helix</keyword>
<dbReference type="GO" id="GO:0050897">
    <property type="term" value="F:cobalt ion binding"/>
    <property type="evidence" value="ECO:0007669"/>
    <property type="project" value="TreeGrafter"/>
</dbReference>
<dbReference type="PANTHER" id="PTHR46494">
    <property type="entry name" value="CORA FAMILY METAL ION TRANSPORTER (EUROFUNG)"/>
    <property type="match status" value="1"/>
</dbReference>
<dbReference type="OrthoDB" id="3231000at2759"/>
<dbReference type="GO" id="GO:0015095">
    <property type="term" value="F:magnesium ion transmembrane transporter activity"/>
    <property type="evidence" value="ECO:0007669"/>
    <property type="project" value="TreeGrafter"/>
</dbReference>
<evidence type="ECO:0000256" key="2">
    <source>
        <dbReference type="ARBA" id="ARBA00022692"/>
    </source>
</evidence>
<proteinExistence type="predicted"/>
<evidence type="ECO:0000313" key="7">
    <source>
        <dbReference type="EMBL" id="KAF8908206.1"/>
    </source>
</evidence>
<dbReference type="GO" id="GO:0000287">
    <property type="term" value="F:magnesium ion binding"/>
    <property type="evidence" value="ECO:0007669"/>
    <property type="project" value="TreeGrafter"/>
</dbReference>
<comment type="subcellular location">
    <subcellularLocation>
        <location evidence="1">Cell membrane</location>
        <topology evidence="1">Multi-pass membrane protein</topology>
    </subcellularLocation>
</comment>
<dbReference type="SUPFAM" id="SSF144083">
    <property type="entry name" value="Magnesium transport protein CorA, transmembrane region"/>
    <property type="match status" value="1"/>
</dbReference>
<feature type="compositionally biased region" description="Basic and acidic residues" evidence="5">
    <location>
        <begin position="365"/>
        <end position="380"/>
    </location>
</feature>
<accession>A0A9P5NXY2</accession>
<name>A0A9P5NXY2_GYMJU</name>
<evidence type="ECO:0000256" key="3">
    <source>
        <dbReference type="ARBA" id="ARBA00022989"/>
    </source>
</evidence>
<feature type="region of interest" description="Disordered" evidence="5">
    <location>
        <begin position="358"/>
        <end position="380"/>
    </location>
</feature>
<dbReference type="Pfam" id="PF01544">
    <property type="entry name" value="CorA"/>
    <property type="match status" value="1"/>
</dbReference>
<sequence length="603" mass="68981">MTDQSYFYVRTLGPWPFLDLGDEVDPARIEDPDSHLPMSASPCEHAQARNQEFCWCKYPQALYPNWTPRQQKKSGISRIVESRKSDTCTLYYLDVMEDGIFRNPGERNVNDRTQDKQWLAIQEGRPQGVKVRALFAEGLSGPVLQMLGTRYNIEPFFFTSTLGWIPSRFQSHVVPHESDHITIILTFIKGFPNPSFLNNVTRGNYKLPDLVIDTQAALPLRSSNRVLTHDLLAIHMVRTPKGNTIISLHPNANRKTTTAEAIHTRVHLTGKSVYWGNIFKDTTDPTFVLLSLLWYGLYAWDESLEDLYNHICFLESQVIVTNDFTLTQELHAISAHLLHYDSLLQDFRNSILFVKDTPNPSLQPRDSEPHDAAVAEERRQNETLMDRECGTLLLEVDRLERSRMLMESRLKNVMDLEFSIINIEDSRGMQKLTEATVRDSAAMKQIAYLTMVFLPASFIANIFGMNVQEINPGSHGTLGHFFAAAVPLTLLTIWVVIGYQIQITEKRYLDIRNVHELHPDALDTVNGSAGANGGVAQRRSRDEVDDIGFGFGVAPSGGVTIRKLKIWDRVWWPALLVSTIVERRRRRRERRKMQTKFERIDTK</sequence>
<evidence type="ECO:0000256" key="6">
    <source>
        <dbReference type="SAM" id="Phobius"/>
    </source>
</evidence>
<feature type="transmembrane region" description="Helical" evidence="6">
    <location>
        <begin position="477"/>
        <end position="497"/>
    </location>
</feature>
<gene>
    <name evidence="7" type="ORF">CPB84DRAFT_1813404</name>
</gene>
<dbReference type="AlphaFoldDB" id="A0A9P5NXY2"/>
<feature type="transmembrane region" description="Helical" evidence="6">
    <location>
        <begin position="446"/>
        <end position="465"/>
    </location>
</feature>
<evidence type="ECO:0000256" key="4">
    <source>
        <dbReference type="ARBA" id="ARBA00023136"/>
    </source>
</evidence>
<keyword evidence="2 6" id="KW-0812">Transmembrane</keyword>
<dbReference type="Proteomes" id="UP000724874">
    <property type="component" value="Unassembled WGS sequence"/>
</dbReference>
<evidence type="ECO:0000256" key="5">
    <source>
        <dbReference type="SAM" id="MobiDB-lite"/>
    </source>
</evidence>
<dbReference type="GO" id="GO:0005886">
    <property type="term" value="C:plasma membrane"/>
    <property type="evidence" value="ECO:0007669"/>
    <property type="project" value="UniProtKB-SubCell"/>
</dbReference>